<proteinExistence type="predicted"/>
<dbReference type="RefSeq" id="WP_160879527.1">
    <property type="nucleotide sequence ID" value="NZ_WUEK01000013.1"/>
</dbReference>
<dbReference type="PANTHER" id="PTHR40111:SF1">
    <property type="entry name" value="CEPHALOSPORIN-C DEACETYLASE"/>
    <property type="match status" value="1"/>
</dbReference>
<evidence type="ECO:0000256" key="2">
    <source>
        <dbReference type="PIRSR" id="PIRSR639069-2"/>
    </source>
</evidence>
<dbReference type="Proteomes" id="UP000473325">
    <property type="component" value="Unassembled WGS sequence"/>
</dbReference>
<feature type="active site" description="Charge relay system" evidence="1">
    <location>
        <position position="274"/>
    </location>
</feature>
<dbReference type="InterPro" id="IPR008391">
    <property type="entry name" value="AXE1_dom"/>
</dbReference>
<evidence type="ECO:0000313" key="4">
    <source>
        <dbReference type="EMBL" id="MXG91601.1"/>
    </source>
</evidence>
<dbReference type="AlphaFoldDB" id="A0A6L7F2K1"/>
<dbReference type="SUPFAM" id="SSF53474">
    <property type="entry name" value="alpha/beta-Hydrolases"/>
    <property type="match status" value="1"/>
</dbReference>
<keyword evidence="5" id="KW-1185">Reference proteome</keyword>
<sequence>MPQYDLPESELATYRTTAQAPDDLDAFWADTLAEARALATPPTVEQVKTPLVGVEVHDVSFSGFGGERIRAWYRRPVGAGAEVPTVVRYQGYTGGRGLPHQIGFLPTAGYATLEVDSRGQGSGGGNVGDTPDAHGHGPSYLGGFMTRGVLRKEDYYYRRLYTDAVLAVDAVKQLPGVDAERIAVHGISQGGGLALAVAALRDDLSAVMADVPFLCDFPRGMVLATDGPYLELAGYLSSHRDEVGQVLETLAYVDNAVLATRATAPLLLSVALMDTVCPPSTVHAAFNAYGGPKQLRSYPFNNHEGGQFHQEALQLEWLPDHLR</sequence>
<dbReference type="InterPro" id="IPR039069">
    <property type="entry name" value="CE7"/>
</dbReference>
<feature type="active site" description="Nucleophile" evidence="1">
    <location>
        <position position="188"/>
    </location>
</feature>
<name>A0A6L7F2K1_9ACTN</name>
<dbReference type="Pfam" id="PF05448">
    <property type="entry name" value="AXE1"/>
    <property type="match status" value="1"/>
</dbReference>
<dbReference type="EMBL" id="WUEK01000013">
    <property type="protein sequence ID" value="MXG91601.1"/>
    <property type="molecule type" value="Genomic_DNA"/>
</dbReference>
<evidence type="ECO:0000313" key="5">
    <source>
        <dbReference type="Proteomes" id="UP000473325"/>
    </source>
</evidence>
<evidence type="ECO:0000256" key="1">
    <source>
        <dbReference type="PIRSR" id="PIRSR639069-1"/>
    </source>
</evidence>
<organism evidence="4 5">
    <name type="scientific">Nocardioides flavescens</name>
    <dbReference type="NCBI Taxonomy" id="2691959"/>
    <lineage>
        <taxon>Bacteria</taxon>
        <taxon>Bacillati</taxon>
        <taxon>Actinomycetota</taxon>
        <taxon>Actinomycetes</taxon>
        <taxon>Propionibacteriales</taxon>
        <taxon>Nocardioidaceae</taxon>
        <taxon>Nocardioides</taxon>
    </lineage>
</organism>
<reference evidence="4 5" key="1">
    <citation type="submission" date="2019-12" db="EMBL/GenBank/DDBJ databases">
        <authorList>
            <person name="Kun Z."/>
        </authorList>
    </citation>
    <scope>NUCLEOTIDE SEQUENCE [LARGE SCALE GENOMIC DNA]</scope>
    <source>
        <strain evidence="4 5">YIM 123512</strain>
    </source>
</reference>
<dbReference type="GO" id="GO:0005976">
    <property type="term" value="P:polysaccharide metabolic process"/>
    <property type="evidence" value="ECO:0007669"/>
    <property type="project" value="TreeGrafter"/>
</dbReference>
<feature type="active site" description="Charge relay system" evidence="1">
    <location>
        <position position="303"/>
    </location>
</feature>
<dbReference type="GO" id="GO:0052689">
    <property type="term" value="F:carboxylic ester hydrolase activity"/>
    <property type="evidence" value="ECO:0007669"/>
    <property type="project" value="TreeGrafter"/>
</dbReference>
<protein>
    <submittedName>
        <fullName evidence="4">Prolyl oligopeptidase family serine peptidase</fullName>
    </submittedName>
</protein>
<feature type="binding site" evidence="2">
    <location>
        <position position="92"/>
    </location>
    <ligand>
        <name>substrate</name>
    </ligand>
</feature>
<dbReference type="Gene3D" id="3.40.50.1820">
    <property type="entry name" value="alpha/beta hydrolase"/>
    <property type="match status" value="1"/>
</dbReference>
<comment type="caution">
    <text evidence="4">The sequence shown here is derived from an EMBL/GenBank/DDBJ whole genome shotgun (WGS) entry which is preliminary data.</text>
</comment>
<accession>A0A6L7F2K1</accession>
<dbReference type="PANTHER" id="PTHR40111">
    <property type="entry name" value="CEPHALOSPORIN-C DEACETYLASE"/>
    <property type="match status" value="1"/>
</dbReference>
<dbReference type="InterPro" id="IPR029058">
    <property type="entry name" value="AB_hydrolase_fold"/>
</dbReference>
<feature type="domain" description="Acetyl xylan esterase" evidence="3">
    <location>
        <begin position="1"/>
        <end position="320"/>
    </location>
</feature>
<evidence type="ECO:0000259" key="3">
    <source>
        <dbReference type="Pfam" id="PF05448"/>
    </source>
</evidence>
<gene>
    <name evidence="4" type="ORF">GRQ65_18815</name>
</gene>